<organism evidence="4 5">
    <name type="scientific">Ricinus communis</name>
    <name type="common">Castor bean</name>
    <dbReference type="NCBI Taxonomy" id="3988"/>
    <lineage>
        <taxon>Eukaryota</taxon>
        <taxon>Viridiplantae</taxon>
        <taxon>Streptophyta</taxon>
        <taxon>Embryophyta</taxon>
        <taxon>Tracheophyta</taxon>
        <taxon>Spermatophyta</taxon>
        <taxon>Magnoliopsida</taxon>
        <taxon>eudicotyledons</taxon>
        <taxon>Gunneridae</taxon>
        <taxon>Pentapetalae</taxon>
        <taxon>rosids</taxon>
        <taxon>fabids</taxon>
        <taxon>Malpighiales</taxon>
        <taxon>Euphorbiaceae</taxon>
        <taxon>Acalyphoideae</taxon>
        <taxon>Acalypheae</taxon>
        <taxon>Ricinus</taxon>
    </lineage>
</organism>
<gene>
    <name evidence="4" type="ORF">RCOM_1941840</name>
</gene>
<accession>B9THT2</accession>
<dbReference type="EMBL" id="EQ981842">
    <property type="protein sequence ID" value="EEF24581.1"/>
    <property type="molecule type" value="Genomic_DNA"/>
</dbReference>
<dbReference type="Gene3D" id="1.10.260.40">
    <property type="entry name" value="lambda repressor-like DNA-binding domains"/>
    <property type="match status" value="1"/>
</dbReference>
<evidence type="ECO:0000259" key="3">
    <source>
        <dbReference type="PROSITE" id="PS50943"/>
    </source>
</evidence>
<feature type="compositionally biased region" description="Low complexity" evidence="2">
    <location>
        <begin position="78"/>
        <end position="97"/>
    </location>
</feature>
<protein>
    <recommendedName>
        <fullName evidence="3">HTH cro/C1-type domain-containing protein</fullName>
    </recommendedName>
</protein>
<keyword evidence="5" id="KW-1185">Reference proteome</keyword>
<dbReference type="SUPFAM" id="SSF47413">
    <property type="entry name" value="lambda repressor-like DNA-binding domains"/>
    <property type="match status" value="1"/>
</dbReference>
<evidence type="ECO:0000313" key="4">
    <source>
        <dbReference type="EMBL" id="EEF24581.1"/>
    </source>
</evidence>
<dbReference type="SMART" id="SM00530">
    <property type="entry name" value="HTH_XRE"/>
    <property type="match status" value="1"/>
</dbReference>
<name>B9THT2_RICCO</name>
<dbReference type="Pfam" id="PF01381">
    <property type="entry name" value="HTH_3"/>
    <property type="match status" value="1"/>
</dbReference>
<feature type="domain" description="HTH cro/C1-type" evidence="3">
    <location>
        <begin position="11"/>
        <end position="65"/>
    </location>
</feature>
<dbReference type="GO" id="GO:0003677">
    <property type="term" value="F:DNA binding"/>
    <property type="evidence" value="ECO:0007669"/>
    <property type="project" value="UniProtKB-KW"/>
</dbReference>
<dbReference type="InterPro" id="IPR001387">
    <property type="entry name" value="Cro/C1-type_HTH"/>
</dbReference>
<evidence type="ECO:0000256" key="1">
    <source>
        <dbReference type="ARBA" id="ARBA00023125"/>
    </source>
</evidence>
<dbReference type="PANTHER" id="PTHR46797">
    <property type="entry name" value="HTH-TYPE TRANSCRIPTIONAL REGULATOR"/>
    <property type="match status" value="1"/>
</dbReference>
<dbReference type="InterPro" id="IPR010982">
    <property type="entry name" value="Lambda_DNA-bd_dom_sf"/>
</dbReference>
<proteinExistence type="predicted"/>
<keyword evidence="1" id="KW-0238">DNA-binding</keyword>
<evidence type="ECO:0000313" key="5">
    <source>
        <dbReference type="Proteomes" id="UP000008311"/>
    </source>
</evidence>
<evidence type="ECO:0000256" key="2">
    <source>
        <dbReference type="SAM" id="MobiDB-lite"/>
    </source>
</evidence>
<dbReference type="InParanoid" id="B9THT2"/>
<dbReference type="CDD" id="cd00093">
    <property type="entry name" value="HTH_XRE"/>
    <property type="match status" value="1"/>
</dbReference>
<feature type="region of interest" description="Disordered" evidence="2">
    <location>
        <begin position="77"/>
        <end position="137"/>
    </location>
</feature>
<dbReference type="PANTHER" id="PTHR46797:SF1">
    <property type="entry name" value="METHYLPHOSPHONATE SYNTHASE"/>
    <property type="match status" value="1"/>
</dbReference>
<dbReference type="PROSITE" id="PS50943">
    <property type="entry name" value="HTH_CROC1"/>
    <property type="match status" value="1"/>
</dbReference>
<feature type="non-terminal residue" evidence="4">
    <location>
        <position position="137"/>
    </location>
</feature>
<dbReference type="InterPro" id="IPR050807">
    <property type="entry name" value="TransReg_Diox_bact_type"/>
</dbReference>
<reference evidence="5" key="1">
    <citation type="journal article" date="2010" name="Nat. Biotechnol.">
        <title>Draft genome sequence of the oilseed species Ricinus communis.</title>
        <authorList>
            <person name="Chan A.P."/>
            <person name="Crabtree J."/>
            <person name="Zhao Q."/>
            <person name="Lorenzi H."/>
            <person name="Orvis J."/>
            <person name="Puiu D."/>
            <person name="Melake-Berhan A."/>
            <person name="Jones K.M."/>
            <person name="Redman J."/>
            <person name="Chen G."/>
            <person name="Cahoon E.B."/>
            <person name="Gedil M."/>
            <person name="Stanke M."/>
            <person name="Haas B.J."/>
            <person name="Wortman J.R."/>
            <person name="Fraser-Liggett C.M."/>
            <person name="Ravel J."/>
            <person name="Rabinowicz P.D."/>
        </authorList>
    </citation>
    <scope>NUCLEOTIDE SEQUENCE [LARGE SCALE GENOMIC DNA]</scope>
    <source>
        <strain evidence="5">cv. Hale</strain>
    </source>
</reference>
<dbReference type="AlphaFoldDB" id="B9THT2"/>
<sequence>MVDRPPIGQVIRTERLNLKQTQASFAALCGITPQYLSLLELGDVNVSLDTLLMICKVLNKPLSVLMATAEDLAKGIVSNSPSSSLSSGATKSSSMSSPTKLPGKTRPTAGKRAKPSTSSRKVEAKGAPPRSAARQGA</sequence>
<dbReference type="Proteomes" id="UP000008311">
    <property type="component" value="Unassembled WGS sequence"/>
</dbReference>